<feature type="transmembrane region" description="Helical" evidence="1">
    <location>
        <begin position="15"/>
        <end position="35"/>
    </location>
</feature>
<protein>
    <submittedName>
        <fullName evidence="2">Uncharacterized protein</fullName>
    </submittedName>
</protein>
<organism evidence="2 6">
    <name type="scientific">Candidatus Methanofastidiosum methylothiophilum</name>
    <dbReference type="NCBI Taxonomy" id="1705564"/>
    <lineage>
        <taxon>Archaea</taxon>
        <taxon>Methanobacteriati</taxon>
        <taxon>Methanobacteriota</taxon>
        <taxon>Stenosarchaea group</taxon>
        <taxon>Candidatus Methanofastidiosia</taxon>
        <taxon>Candidatus Methanofastidiosales</taxon>
        <taxon>Candidatus Methanofastidiosaceae</taxon>
        <taxon>Candidatus Methanofastidiosum</taxon>
    </lineage>
</organism>
<evidence type="ECO:0000313" key="3">
    <source>
        <dbReference type="EMBL" id="KYC47801.1"/>
    </source>
</evidence>
<dbReference type="EMBL" id="LNGE01000036">
    <property type="protein sequence ID" value="KYC44951.1"/>
    <property type="molecule type" value="Genomic_DNA"/>
</dbReference>
<keyword evidence="1" id="KW-0812">Transmembrane</keyword>
<evidence type="ECO:0000313" key="5">
    <source>
        <dbReference type="Proteomes" id="UP000091929"/>
    </source>
</evidence>
<accession>A0A150IRY6</accession>
<sequence>MPLHSIKLLDEEKDILFPVWTVTFTAIITSLGYLFTKISIVSKIAFLFKVEFTYLSIPYMEVFPLKENNYLRNAAGDFYAI</sequence>
<dbReference type="AlphaFoldDB" id="A0A150IIX7"/>
<proteinExistence type="predicted"/>
<dbReference type="Proteomes" id="UP000092401">
    <property type="component" value="Unassembled WGS sequence"/>
</dbReference>
<evidence type="ECO:0000313" key="2">
    <source>
        <dbReference type="EMBL" id="KYC44951.1"/>
    </source>
</evidence>
<dbReference type="EMBL" id="LNGF01000016">
    <property type="protein sequence ID" value="KYC47801.1"/>
    <property type="molecule type" value="Genomic_DNA"/>
</dbReference>
<gene>
    <name evidence="2" type="ORF">APG10_01297</name>
    <name evidence="3" type="ORF">APG11_00879</name>
    <name evidence="4" type="ORF">APG12_01230</name>
</gene>
<accession>A0A150IXY4</accession>
<keyword evidence="1" id="KW-0472">Membrane</keyword>
<dbReference type="EMBL" id="LNJC01000025">
    <property type="protein sequence ID" value="KYC49831.1"/>
    <property type="molecule type" value="Genomic_DNA"/>
</dbReference>
<evidence type="ECO:0000313" key="6">
    <source>
        <dbReference type="Proteomes" id="UP000092401"/>
    </source>
</evidence>
<evidence type="ECO:0000256" key="1">
    <source>
        <dbReference type="SAM" id="Phobius"/>
    </source>
</evidence>
<accession>A0A150IIX7</accession>
<dbReference type="Proteomes" id="UP000092403">
    <property type="component" value="Unassembled WGS sequence"/>
</dbReference>
<name>A0A150IIX7_9EURY</name>
<comment type="caution">
    <text evidence="2">The sequence shown here is derived from an EMBL/GenBank/DDBJ whole genome shotgun (WGS) entry which is preliminary data.</text>
</comment>
<reference evidence="5 6" key="1">
    <citation type="journal article" date="2016" name="ISME J.">
        <title>Chasing the elusive Euryarchaeota class WSA2: genomes reveal a uniquely fastidious methyl-reducing methanogen.</title>
        <authorList>
            <person name="Nobu M.K."/>
            <person name="Narihiro T."/>
            <person name="Kuroda K."/>
            <person name="Mei R."/>
            <person name="Liu W.T."/>
        </authorList>
    </citation>
    <scope>NUCLEOTIDE SEQUENCE [LARGE SCALE GENOMIC DNA]</scope>
    <source>
        <strain evidence="2">B03fssc0709_Meth_Bin005</strain>
        <strain evidence="3">B15fssc0709_Meth_Bin003</strain>
        <strain evidence="4">BMIXfssc0709_Meth_Bin006</strain>
    </source>
</reference>
<evidence type="ECO:0000313" key="4">
    <source>
        <dbReference type="EMBL" id="KYC49831.1"/>
    </source>
</evidence>
<keyword evidence="1" id="KW-1133">Transmembrane helix</keyword>
<dbReference type="Proteomes" id="UP000091929">
    <property type="component" value="Unassembled WGS sequence"/>
</dbReference>